<gene>
    <name evidence="1" type="ORF">EGH21_21975</name>
</gene>
<evidence type="ECO:0000313" key="1">
    <source>
        <dbReference type="EMBL" id="MBX0325689.1"/>
    </source>
</evidence>
<accession>A0AAW4PYG1</accession>
<reference evidence="1 2" key="1">
    <citation type="submission" date="2021-06" db="EMBL/GenBank/DDBJ databases">
        <title>Halomicroarcula sp. a new haloarchaeum isolated from saline soil.</title>
        <authorList>
            <person name="Duran-Viseras A."/>
            <person name="Sanchez-Porro C."/>
            <person name="Ventosa A."/>
        </authorList>
    </citation>
    <scope>NUCLEOTIDE SEQUENCE [LARGE SCALE GENOMIC DNA]</scope>
    <source>
        <strain evidence="1 2">F13</strain>
    </source>
</reference>
<dbReference type="Proteomes" id="UP001430377">
    <property type="component" value="Unassembled WGS sequence"/>
</dbReference>
<organism evidence="1 2">
    <name type="scientific">Haloarcula rubra</name>
    <dbReference type="NCBI Taxonomy" id="2487747"/>
    <lineage>
        <taxon>Archaea</taxon>
        <taxon>Methanobacteriati</taxon>
        <taxon>Methanobacteriota</taxon>
        <taxon>Stenosarchaea group</taxon>
        <taxon>Halobacteria</taxon>
        <taxon>Halobacteriales</taxon>
        <taxon>Haloarculaceae</taxon>
        <taxon>Haloarcula</taxon>
    </lineage>
</organism>
<dbReference type="AlphaFoldDB" id="A0AAW4PYG1"/>
<evidence type="ECO:0000313" key="2">
    <source>
        <dbReference type="Proteomes" id="UP001430377"/>
    </source>
</evidence>
<dbReference type="EMBL" id="RKLR01000018">
    <property type="protein sequence ID" value="MBX0325689.1"/>
    <property type="molecule type" value="Genomic_DNA"/>
</dbReference>
<keyword evidence="2" id="KW-1185">Reference proteome</keyword>
<name>A0AAW4PYG1_9EURY</name>
<dbReference type="Pfam" id="PF26510">
    <property type="entry name" value="Halo_UvrD_like"/>
    <property type="match status" value="1"/>
</dbReference>
<protein>
    <recommendedName>
        <fullName evidence="3">Halobacterial output domain-containing protein</fullName>
    </recommendedName>
</protein>
<dbReference type="RefSeq" id="WP_220620552.1">
    <property type="nucleotide sequence ID" value="NZ_RKLR01000018.1"/>
</dbReference>
<dbReference type="InterPro" id="IPR058819">
    <property type="entry name" value="UvrD_dom-like"/>
</dbReference>
<proteinExistence type="predicted"/>
<evidence type="ECO:0008006" key="3">
    <source>
        <dbReference type="Google" id="ProtNLM"/>
    </source>
</evidence>
<comment type="caution">
    <text evidence="1">The sequence shown here is derived from an EMBL/GenBank/DDBJ whole genome shotgun (WGS) entry which is preliminary data.</text>
</comment>
<sequence length="271" mass="29500">MQRDHTRDEILPAQVTLHVGAELELLDRACHAPRSTELVVAPVELHQRNVQRRLREARAPKDAFEFDDPVGLSRDVLRASDASTAAIDRIDRLTLVRAILDESASASPTVSLPVGTPSGDPQYVEQIRTDVERATNFHPERVAAWDDAAGELDAPIDADTAALLETALDVERALRARTEEAVSETELVRRATRDLAATDGAAWAAAYPEIRRLSLVGLSSVSAALADLLHALVATTTLEVHVYFREGTGAYLEGRFPSLLGVEDPGLEVFE</sequence>